<dbReference type="AlphaFoldDB" id="A0A1F8B792"/>
<evidence type="ECO:0000313" key="3">
    <source>
        <dbReference type="Proteomes" id="UP000176404"/>
    </source>
</evidence>
<feature type="domain" description="Glycosyltransferase 2-like" evidence="1">
    <location>
        <begin position="4"/>
        <end position="133"/>
    </location>
</feature>
<dbReference type="InterPro" id="IPR029044">
    <property type="entry name" value="Nucleotide-diphossugar_trans"/>
</dbReference>
<dbReference type="Gene3D" id="3.90.550.10">
    <property type="entry name" value="Spore Coat Polysaccharide Biosynthesis Protein SpsA, Chain A"/>
    <property type="match status" value="1"/>
</dbReference>
<dbReference type="STRING" id="1802517.A2892_05480"/>
<accession>A0A1F8B792</accession>
<dbReference type="InterPro" id="IPR001173">
    <property type="entry name" value="Glyco_trans_2-like"/>
</dbReference>
<dbReference type="Pfam" id="PF00535">
    <property type="entry name" value="Glycos_transf_2"/>
    <property type="match status" value="1"/>
</dbReference>
<name>A0A1F8B792_9BACT</name>
<dbReference type="CDD" id="cd02511">
    <property type="entry name" value="Beta4Glucosyltransferase"/>
    <property type="match status" value="1"/>
</dbReference>
<comment type="caution">
    <text evidence="2">The sequence shown here is derived from an EMBL/GenBank/DDBJ whole genome shotgun (WGS) entry which is preliminary data.</text>
</comment>
<dbReference type="PANTHER" id="PTHR43630">
    <property type="entry name" value="POLY-BETA-1,6-N-ACETYL-D-GLUCOSAMINE SYNTHASE"/>
    <property type="match status" value="1"/>
</dbReference>
<proteinExistence type="predicted"/>
<evidence type="ECO:0000259" key="1">
    <source>
        <dbReference type="Pfam" id="PF00535"/>
    </source>
</evidence>
<gene>
    <name evidence="2" type="ORF">A2892_05480</name>
</gene>
<evidence type="ECO:0000313" key="2">
    <source>
        <dbReference type="EMBL" id="OGM59285.1"/>
    </source>
</evidence>
<dbReference type="EMBL" id="MGHD01000022">
    <property type="protein sequence ID" value="OGM59285.1"/>
    <property type="molecule type" value="Genomic_DNA"/>
</dbReference>
<reference evidence="2 3" key="1">
    <citation type="journal article" date="2016" name="Nat. Commun.">
        <title>Thousands of microbial genomes shed light on interconnected biogeochemical processes in an aquifer system.</title>
        <authorList>
            <person name="Anantharaman K."/>
            <person name="Brown C.T."/>
            <person name="Hug L.A."/>
            <person name="Sharon I."/>
            <person name="Castelle C.J."/>
            <person name="Probst A.J."/>
            <person name="Thomas B.C."/>
            <person name="Singh A."/>
            <person name="Wilkins M.J."/>
            <person name="Karaoz U."/>
            <person name="Brodie E.L."/>
            <person name="Williams K.H."/>
            <person name="Hubbard S.S."/>
            <person name="Banfield J.F."/>
        </authorList>
    </citation>
    <scope>NUCLEOTIDE SEQUENCE [LARGE SCALE GENOMIC DNA]</scope>
</reference>
<organism evidence="2 3">
    <name type="scientific">Candidatus Woesebacteria bacterium RIFCSPLOWO2_01_FULL_39_10b</name>
    <dbReference type="NCBI Taxonomy" id="1802517"/>
    <lineage>
        <taxon>Bacteria</taxon>
        <taxon>Candidatus Woeseibacteriota</taxon>
    </lineage>
</organism>
<dbReference type="PANTHER" id="PTHR43630:SF2">
    <property type="entry name" value="GLYCOSYLTRANSFERASE"/>
    <property type="match status" value="1"/>
</dbReference>
<protein>
    <recommendedName>
        <fullName evidence="1">Glycosyltransferase 2-like domain-containing protein</fullName>
    </recommendedName>
</protein>
<dbReference type="SUPFAM" id="SSF53448">
    <property type="entry name" value="Nucleotide-diphospho-sugar transferases"/>
    <property type="match status" value="1"/>
</dbReference>
<sequence length="246" mass="28927">MEISVTLVTLNEEENLARCLDSIKKFANEIVIVDSGSIDKTVEIAKKFGARVFYRKFDNFSNQKNFAADKAKNNWVFSLDADEVMTGRLAGEVVNAVKTDKFVGYLIPRRNIILGKEIKHTRWSPDEHVWLYRKDRGRFEGGVHAEVKVDGSVGRLKHTKVHFQYKTVGEFFLMINKYTEEEAGEKIERGEIFSIFKMFFDPALSFFRRFIYKRGYLDGWRGFVLSYMMAIYRITNWIKVWERQRK</sequence>
<dbReference type="Proteomes" id="UP000176404">
    <property type="component" value="Unassembled WGS sequence"/>
</dbReference>